<gene>
    <name evidence="5" type="ORF">GCM10025866_07320</name>
</gene>
<comment type="similarity">
    <text evidence="1 2">Belongs to the anti-sigma-factor antagonist family.</text>
</comment>
<dbReference type="InterPro" id="IPR003658">
    <property type="entry name" value="Anti-sigma_ant"/>
</dbReference>
<dbReference type="InterPro" id="IPR036513">
    <property type="entry name" value="STAS_dom_sf"/>
</dbReference>
<reference evidence="6" key="1">
    <citation type="journal article" date="2019" name="Int. J. Syst. Evol. Microbiol.">
        <title>The Global Catalogue of Microorganisms (GCM) 10K type strain sequencing project: providing services to taxonomists for standard genome sequencing and annotation.</title>
        <authorList>
            <consortium name="The Broad Institute Genomics Platform"/>
            <consortium name="The Broad Institute Genome Sequencing Center for Infectious Disease"/>
            <person name="Wu L."/>
            <person name="Ma J."/>
        </authorList>
    </citation>
    <scope>NUCLEOTIDE SEQUENCE [LARGE SCALE GENOMIC DNA]</scope>
    <source>
        <strain evidence="6">NBRC 108725</strain>
    </source>
</reference>
<proteinExistence type="inferred from homology"/>
<dbReference type="PROSITE" id="PS50801">
    <property type="entry name" value="STAS"/>
    <property type="match status" value="1"/>
</dbReference>
<evidence type="ECO:0000259" key="4">
    <source>
        <dbReference type="PROSITE" id="PS50801"/>
    </source>
</evidence>
<feature type="region of interest" description="Disordered" evidence="3">
    <location>
        <begin position="77"/>
        <end position="97"/>
    </location>
</feature>
<keyword evidence="6" id="KW-1185">Reference proteome</keyword>
<feature type="domain" description="STAS" evidence="4">
    <location>
        <begin position="2"/>
        <end position="80"/>
    </location>
</feature>
<sequence>MEHSVTYTDGGVAILRLQGNLNMVSAPAVREAVASLVAEGSSRVVVDLADVPFLDSSGLGALIGGLKSTRQAGGDLRIASAGSKSGSSSSSRTWSGS</sequence>
<organism evidence="5 6">
    <name type="scientific">Naasia aerilata</name>
    <dbReference type="NCBI Taxonomy" id="1162966"/>
    <lineage>
        <taxon>Bacteria</taxon>
        <taxon>Bacillati</taxon>
        <taxon>Actinomycetota</taxon>
        <taxon>Actinomycetes</taxon>
        <taxon>Micrococcales</taxon>
        <taxon>Microbacteriaceae</taxon>
        <taxon>Naasia</taxon>
    </lineage>
</organism>
<dbReference type="EMBL" id="AP027731">
    <property type="protein sequence ID" value="BDZ44823.1"/>
    <property type="molecule type" value="Genomic_DNA"/>
</dbReference>
<dbReference type="PANTHER" id="PTHR33495">
    <property type="entry name" value="ANTI-SIGMA FACTOR ANTAGONIST TM_1081-RELATED-RELATED"/>
    <property type="match status" value="1"/>
</dbReference>
<dbReference type="CDD" id="cd07043">
    <property type="entry name" value="STAS_anti-anti-sigma_factors"/>
    <property type="match status" value="1"/>
</dbReference>
<evidence type="ECO:0000313" key="6">
    <source>
        <dbReference type="Proteomes" id="UP001321498"/>
    </source>
</evidence>
<evidence type="ECO:0000256" key="2">
    <source>
        <dbReference type="RuleBase" id="RU003749"/>
    </source>
</evidence>
<dbReference type="InterPro" id="IPR002645">
    <property type="entry name" value="STAS_dom"/>
</dbReference>
<accession>A0ABN6XKZ1</accession>
<name>A0ABN6XKZ1_9MICO</name>
<dbReference type="NCBIfam" id="TIGR00377">
    <property type="entry name" value="ant_ant_sig"/>
    <property type="match status" value="1"/>
</dbReference>
<dbReference type="Proteomes" id="UP001321498">
    <property type="component" value="Chromosome"/>
</dbReference>
<protein>
    <recommendedName>
        <fullName evidence="2">Anti-sigma factor antagonist</fullName>
    </recommendedName>
</protein>
<evidence type="ECO:0000256" key="3">
    <source>
        <dbReference type="SAM" id="MobiDB-lite"/>
    </source>
</evidence>
<evidence type="ECO:0000256" key="1">
    <source>
        <dbReference type="ARBA" id="ARBA00009013"/>
    </source>
</evidence>
<dbReference type="PANTHER" id="PTHR33495:SF2">
    <property type="entry name" value="ANTI-SIGMA FACTOR ANTAGONIST TM_1081-RELATED"/>
    <property type="match status" value="1"/>
</dbReference>
<dbReference type="Gene3D" id="3.30.750.24">
    <property type="entry name" value="STAS domain"/>
    <property type="match status" value="1"/>
</dbReference>
<dbReference type="Pfam" id="PF01740">
    <property type="entry name" value="STAS"/>
    <property type="match status" value="1"/>
</dbReference>
<evidence type="ECO:0000313" key="5">
    <source>
        <dbReference type="EMBL" id="BDZ44823.1"/>
    </source>
</evidence>
<dbReference type="SUPFAM" id="SSF52091">
    <property type="entry name" value="SpoIIaa-like"/>
    <property type="match status" value="1"/>
</dbReference>
<feature type="compositionally biased region" description="Low complexity" evidence="3">
    <location>
        <begin position="80"/>
        <end position="97"/>
    </location>
</feature>